<dbReference type="OrthoDB" id="9802003at2"/>
<comment type="similarity">
    <text evidence="1">Belongs to the phD/YefM antitoxin family.</text>
</comment>
<keyword evidence="3" id="KW-1185">Reference proteome</keyword>
<evidence type="ECO:0008006" key="4">
    <source>
        <dbReference type="Google" id="ProtNLM"/>
    </source>
</evidence>
<proteinExistence type="inferred from homology"/>
<evidence type="ECO:0000313" key="3">
    <source>
        <dbReference type="Proteomes" id="UP000593943"/>
    </source>
</evidence>
<dbReference type="SUPFAM" id="SSF143120">
    <property type="entry name" value="YefM-like"/>
    <property type="match status" value="1"/>
</dbReference>
<accession>A0A7L9SNT4</accession>
<name>A0A7L9SNT4_9BIFI</name>
<organism evidence="2 3">
    <name type="scientific">Bifidobacterium eulemuris</name>
    <dbReference type="NCBI Taxonomy" id="1765219"/>
    <lineage>
        <taxon>Bacteria</taxon>
        <taxon>Bacillati</taxon>
        <taxon>Actinomycetota</taxon>
        <taxon>Actinomycetes</taxon>
        <taxon>Bifidobacteriales</taxon>
        <taxon>Bifidobacteriaceae</taxon>
        <taxon>Bifidobacterium</taxon>
    </lineage>
</organism>
<dbReference type="RefSeq" id="WP_143249290.1">
    <property type="nucleotide sequence ID" value="NZ_CP062938.1"/>
</dbReference>
<gene>
    <name evidence="2" type="ORF">BE0216_04445</name>
</gene>
<sequence>MTMAHIIPVLKSDNNPYNYLIAQEHNMKTYTMAELSRSTKKICNENEPVIITNNGKPQCLMFNIEDAPIDEVVDYFTDALGTWALRRAQERAVSLGANAMTLDEINEEIRLARLEIGQGDYDA</sequence>
<dbReference type="EMBL" id="CP062938">
    <property type="protein sequence ID" value="QOL31797.1"/>
    <property type="molecule type" value="Genomic_DNA"/>
</dbReference>
<evidence type="ECO:0000256" key="1">
    <source>
        <dbReference type="ARBA" id="ARBA00009981"/>
    </source>
</evidence>
<reference evidence="2 3" key="1">
    <citation type="submission" date="2020-10" db="EMBL/GenBank/DDBJ databases">
        <title>Genome sequencing of Bifidobacterium eulemuris_DSMZ_100216.</title>
        <authorList>
            <person name="Kim J."/>
        </authorList>
    </citation>
    <scope>NUCLEOTIDE SEQUENCE [LARGE SCALE GENOMIC DNA]</scope>
    <source>
        <strain evidence="2 3">DSM 100216</strain>
    </source>
</reference>
<dbReference type="AlphaFoldDB" id="A0A7L9SNT4"/>
<dbReference type="KEGG" id="beu:BE0216_04445"/>
<evidence type="ECO:0000313" key="2">
    <source>
        <dbReference type="EMBL" id="QOL31797.1"/>
    </source>
</evidence>
<dbReference type="Proteomes" id="UP000593943">
    <property type="component" value="Chromosome"/>
</dbReference>
<dbReference type="InterPro" id="IPR036165">
    <property type="entry name" value="YefM-like_sf"/>
</dbReference>
<protein>
    <recommendedName>
        <fullName evidence="4">Antitoxin</fullName>
    </recommendedName>
</protein>